<sequence>MTIPHARALFLAPVALVLALPLGACSDYGNDRPRYGYRGDGHRGGEHVMGRNDRVYRDRDGNYYCQKPDGTRGTIIGGLAGGVLGNVIAPDGNKTLGTILGAAGGAVIGREVDRGQVRCR</sequence>
<evidence type="ECO:0000256" key="2">
    <source>
        <dbReference type="ARBA" id="ARBA00008681"/>
    </source>
</evidence>
<evidence type="ECO:0000256" key="4">
    <source>
        <dbReference type="ARBA" id="ARBA00023288"/>
    </source>
</evidence>
<keyword evidence="8" id="KW-1185">Reference proteome</keyword>
<evidence type="ECO:0000256" key="1">
    <source>
        <dbReference type="ARBA" id="ARBA00004459"/>
    </source>
</evidence>
<dbReference type="Pfam" id="PF05433">
    <property type="entry name" value="Rick_17kDa_Anti"/>
    <property type="match status" value="1"/>
</dbReference>
<organism evidence="7 8">
    <name type="scientific">Sphingobium lignivorans</name>
    <dbReference type="NCBI Taxonomy" id="2735886"/>
    <lineage>
        <taxon>Bacteria</taxon>
        <taxon>Pseudomonadati</taxon>
        <taxon>Pseudomonadota</taxon>
        <taxon>Alphaproteobacteria</taxon>
        <taxon>Sphingomonadales</taxon>
        <taxon>Sphingomonadaceae</taxon>
        <taxon>Sphingobium</taxon>
    </lineage>
</organism>
<comment type="subcellular location">
    <subcellularLocation>
        <location evidence="1">Cell outer membrane</location>
        <topology evidence="1">Lipid-anchor</topology>
    </subcellularLocation>
</comment>
<evidence type="ECO:0000259" key="6">
    <source>
        <dbReference type="Pfam" id="PF05433"/>
    </source>
</evidence>
<keyword evidence="5" id="KW-0732">Signal</keyword>
<feature type="signal peptide" evidence="5">
    <location>
        <begin position="1"/>
        <end position="26"/>
    </location>
</feature>
<keyword evidence="4" id="KW-0449">Lipoprotein</keyword>
<proteinExistence type="inferred from homology"/>
<dbReference type="EMBL" id="JACHKA010000001">
    <property type="protein sequence ID" value="MBB5987186.1"/>
    <property type="molecule type" value="Genomic_DNA"/>
</dbReference>
<reference evidence="7 8" key="1">
    <citation type="submission" date="2020-08" db="EMBL/GenBank/DDBJ databases">
        <title>Exploring microbial biodiversity for novel pathways involved in the catabolism of aromatic compounds derived from lignin.</title>
        <authorList>
            <person name="Elkins J."/>
        </authorList>
    </citation>
    <scope>NUCLEOTIDE SEQUENCE [LARGE SCALE GENOMIC DNA]</scope>
    <source>
        <strain evidence="7 8">B1D3A</strain>
    </source>
</reference>
<evidence type="ECO:0000313" key="7">
    <source>
        <dbReference type="EMBL" id="MBB5987186.1"/>
    </source>
</evidence>
<accession>A0ABR6NJA6</accession>
<evidence type="ECO:0000313" key="8">
    <source>
        <dbReference type="Proteomes" id="UP001138540"/>
    </source>
</evidence>
<evidence type="ECO:0000256" key="5">
    <source>
        <dbReference type="SAM" id="SignalP"/>
    </source>
</evidence>
<protein>
    <recommendedName>
        <fullName evidence="3">17 kDa surface antigen</fullName>
    </recommendedName>
</protein>
<gene>
    <name evidence="7" type="ORF">HNP60_003160</name>
</gene>
<name>A0ABR6NJA6_9SPHN</name>
<dbReference type="RefSeq" id="WP_184155540.1">
    <property type="nucleotide sequence ID" value="NZ_JACHKA010000001.1"/>
</dbReference>
<evidence type="ECO:0000256" key="3">
    <source>
        <dbReference type="ARBA" id="ARBA00015281"/>
    </source>
</evidence>
<dbReference type="InterPro" id="IPR008816">
    <property type="entry name" value="Gly_zipper_2TM_dom"/>
</dbReference>
<feature type="chain" id="PRO_5046500360" description="17 kDa surface antigen" evidence="5">
    <location>
        <begin position="27"/>
        <end position="120"/>
    </location>
</feature>
<comment type="caution">
    <text evidence="7">The sequence shown here is derived from an EMBL/GenBank/DDBJ whole genome shotgun (WGS) entry which is preliminary data.</text>
</comment>
<feature type="domain" description="Glycine zipper 2TM" evidence="6">
    <location>
        <begin position="73"/>
        <end position="112"/>
    </location>
</feature>
<dbReference type="Proteomes" id="UP001138540">
    <property type="component" value="Unassembled WGS sequence"/>
</dbReference>
<comment type="similarity">
    <text evidence="2">Belongs to the rickettsiale 17 kDa surface antigen family.</text>
</comment>